<dbReference type="InterPro" id="IPR003599">
    <property type="entry name" value="Ig_sub"/>
</dbReference>
<proteinExistence type="inferred from homology"/>
<dbReference type="GO" id="GO:0007155">
    <property type="term" value="P:cell adhesion"/>
    <property type="evidence" value="ECO:0007669"/>
    <property type="project" value="UniProtKB-KW"/>
</dbReference>
<keyword evidence="7 10" id="KW-0472">Membrane</keyword>
<keyword evidence="2 10" id="KW-0812">Transmembrane</keyword>
<dbReference type="InterPro" id="IPR013106">
    <property type="entry name" value="Ig_V-set"/>
</dbReference>
<dbReference type="PROSITE" id="PS00290">
    <property type="entry name" value="IG_MHC"/>
    <property type="match status" value="1"/>
</dbReference>
<dbReference type="EMBL" id="JACAGB010000084">
    <property type="protein sequence ID" value="KAF6273795.1"/>
    <property type="molecule type" value="Genomic_DNA"/>
</dbReference>
<accession>A0A7J7RCV0</accession>
<dbReference type="Gene3D" id="2.60.40.10">
    <property type="entry name" value="Immunoglobulins"/>
    <property type="match status" value="4"/>
</dbReference>
<dbReference type="PANTHER" id="PTHR12035">
    <property type="entry name" value="SIALIC ACID BINDING IMMUNOGLOBULIN-LIKE LECTIN"/>
    <property type="match status" value="1"/>
</dbReference>
<evidence type="ECO:0000313" key="14">
    <source>
        <dbReference type="Proteomes" id="UP000558488"/>
    </source>
</evidence>
<evidence type="ECO:0000256" key="3">
    <source>
        <dbReference type="ARBA" id="ARBA00022734"/>
    </source>
</evidence>
<keyword evidence="11" id="KW-0732">Signal</keyword>
<dbReference type="SMART" id="SM00408">
    <property type="entry name" value="IGc2"/>
    <property type="match status" value="2"/>
</dbReference>
<feature type="signal peptide" evidence="11">
    <location>
        <begin position="1"/>
        <end position="15"/>
    </location>
</feature>
<evidence type="ECO:0000256" key="10">
    <source>
        <dbReference type="SAM" id="Phobius"/>
    </source>
</evidence>
<keyword evidence="5" id="KW-0130">Cell adhesion</keyword>
<dbReference type="GO" id="GO:0030246">
    <property type="term" value="F:carbohydrate binding"/>
    <property type="evidence" value="ECO:0007669"/>
    <property type="project" value="UniProtKB-KW"/>
</dbReference>
<dbReference type="Pfam" id="PF07686">
    <property type="entry name" value="V-set"/>
    <property type="match status" value="1"/>
</dbReference>
<dbReference type="AlphaFoldDB" id="A0A7J7RCV0"/>
<comment type="similarity">
    <text evidence="8">Belongs to the immunoglobulin superfamily. SIGLEC (sialic acid binding Ig-like lectin) family.</text>
</comment>
<keyword evidence="14" id="KW-1185">Reference proteome</keyword>
<evidence type="ECO:0000256" key="8">
    <source>
        <dbReference type="ARBA" id="ARBA00038361"/>
    </source>
</evidence>
<dbReference type="PROSITE" id="PS50835">
    <property type="entry name" value="IG_LIKE"/>
    <property type="match status" value="2"/>
</dbReference>
<evidence type="ECO:0000313" key="13">
    <source>
        <dbReference type="EMBL" id="KAF6273795.1"/>
    </source>
</evidence>
<dbReference type="InterPro" id="IPR003598">
    <property type="entry name" value="Ig_sub2"/>
</dbReference>
<organism evidence="13 14">
    <name type="scientific">Pipistrellus kuhlii</name>
    <name type="common">Kuhl's pipistrelle</name>
    <dbReference type="NCBI Taxonomy" id="59472"/>
    <lineage>
        <taxon>Eukaryota</taxon>
        <taxon>Metazoa</taxon>
        <taxon>Chordata</taxon>
        <taxon>Craniata</taxon>
        <taxon>Vertebrata</taxon>
        <taxon>Euteleostomi</taxon>
        <taxon>Mammalia</taxon>
        <taxon>Eutheria</taxon>
        <taxon>Laurasiatheria</taxon>
        <taxon>Chiroptera</taxon>
        <taxon>Yangochiroptera</taxon>
        <taxon>Vespertilionidae</taxon>
        <taxon>Pipistrellus</taxon>
    </lineage>
</organism>
<dbReference type="InterPro" id="IPR051036">
    <property type="entry name" value="SIGLEC"/>
</dbReference>
<dbReference type="GO" id="GO:0005886">
    <property type="term" value="C:plasma membrane"/>
    <property type="evidence" value="ECO:0007669"/>
    <property type="project" value="TreeGrafter"/>
</dbReference>
<keyword evidence="4" id="KW-0677">Repeat</keyword>
<dbReference type="InterPro" id="IPR003006">
    <property type="entry name" value="Ig/MHC_CS"/>
</dbReference>
<evidence type="ECO:0000256" key="4">
    <source>
        <dbReference type="ARBA" id="ARBA00022737"/>
    </source>
</evidence>
<evidence type="ECO:0000256" key="9">
    <source>
        <dbReference type="SAM" id="MobiDB-lite"/>
    </source>
</evidence>
<evidence type="ECO:0000256" key="11">
    <source>
        <dbReference type="SAM" id="SignalP"/>
    </source>
</evidence>
<name>A0A7J7RCV0_PIPKU</name>
<dbReference type="SUPFAM" id="SSF48726">
    <property type="entry name" value="Immunoglobulin"/>
    <property type="match status" value="4"/>
</dbReference>
<dbReference type="InterPro" id="IPR013783">
    <property type="entry name" value="Ig-like_fold"/>
</dbReference>
<dbReference type="InterPro" id="IPR036179">
    <property type="entry name" value="Ig-like_dom_sf"/>
</dbReference>
<feature type="domain" description="Ig-like" evidence="12">
    <location>
        <begin position="149"/>
        <end position="234"/>
    </location>
</feature>
<dbReference type="GO" id="GO:0033691">
    <property type="term" value="F:sialic acid binding"/>
    <property type="evidence" value="ECO:0007669"/>
    <property type="project" value="TreeGrafter"/>
</dbReference>
<feature type="transmembrane region" description="Helical" evidence="10">
    <location>
        <begin position="461"/>
        <end position="484"/>
    </location>
</feature>
<protein>
    <submittedName>
        <fullName evidence="13">Sialic acid binding Ig like lectin 11</fullName>
    </submittedName>
</protein>
<reference evidence="13 14" key="1">
    <citation type="journal article" date="2020" name="Nature">
        <title>Six reference-quality genomes reveal evolution of bat adaptations.</title>
        <authorList>
            <person name="Jebb D."/>
            <person name="Huang Z."/>
            <person name="Pippel M."/>
            <person name="Hughes G.M."/>
            <person name="Lavrichenko K."/>
            <person name="Devanna P."/>
            <person name="Winkler S."/>
            <person name="Jermiin L.S."/>
            <person name="Skirmuntt E.C."/>
            <person name="Katzourakis A."/>
            <person name="Burkitt-Gray L."/>
            <person name="Ray D.A."/>
            <person name="Sullivan K.A.M."/>
            <person name="Roscito J.G."/>
            <person name="Kirilenko B.M."/>
            <person name="Davalos L.M."/>
            <person name="Corthals A.P."/>
            <person name="Power M.L."/>
            <person name="Jones G."/>
            <person name="Ransome R.D."/>
            <person name="Dechmann D.K.N."/>
            <person name="Locatelli A.G."/>
            <person name="Puechmaille S.J."/>
            <person name="Fedrigo O."/>
            <person name="Jarvis E.D."/>
            <person name="Hiller M."/>
            <person name="Vernes S.C."/>
            <person name="Myers E.W."/>
            <person name="Teeling E.C."/>
        </authorList>
    </citation>
    <scope>NUCLEOTIDE SEQUENCE [LARGE SCALE GENOMIC DNA]</scope>
    <source>
        <strain evidence="13">MPipKuh1</strain>
        <tissue evidence="13">Flight muscle</tissue>
    </source>
</reference>
<sequence length="602" mass="63284">MLLLLLLLLLPPLRARSRQKGPEYQLQAQDSVTVQAGLCVQVPCEVSSPQEGWNDSTPAYGYWYKKRDAVRGDVLVATNKQTTKTARKAKPSPFYLSGDPGNGNCSLSISGAGPGHSGKYYFHLERGRANHTYGDKLLTVTVTALTQTPDIQVKTPLEAGRLSHLVCSLPGVCAWLQPGAVSWSGAVFRSRALGPSAFKFSEIMVKPRPQDHGTNLTCRVTFPGVNVSSVRTITLNVSYAPQSLAISASRGSHTELERVGNGSALPVREGDSLRLLCVANSNPPATLSWAQGGRPLGPSQPRQPGVLELPRVEAGHEGKFTCQAQHPRGSLRASLRLRVQSPPQLLGPSCSWEDQALHCSCSARALPAPSLRWRLGAGLLAGNHGNGSHAVTSSSAGPWTNSSLSLREGLSPDLRLSCEARNEHGAQSAWVLLLPGRGLLGAEATETGMGQREGEPALREAFVLGAVTGAGVTGLLSVCLMVFIMKTCRRDASRAAAGEKDAPSTPGPGSSGYQRGCLPGSQLGHRPPAASPAPGGGDGAPLRHPQLPGPEARGAARPGGHQHRVRRDQDPNITAPSSGLWLEGPGLSGRGGETSGTSPRIS</sequence>
<feature type="region of interest" description="Disordered" evidence="9">
    <location>
        <begin position="495"/>
        <end position="602"/>
    </location>
</feature>
<dbReference type="InterPro" id="IPR007110">
    <property type="entry name" value="Ig-like_dom"/>
</dbReference>
<dbReference type="PANTHER" id="PTHR12035:SF42">
    <property type="entry name" value="IG-LIKE DOMAIN-CONTAINING PROTEIN"/>
    <property type="match status" value="1"/>
</dbReference>
<evidence type="ECO:0000259" key="12">
    <source>
        <dbReference type="PROSITE" id="PS50835"/>
    </source>
</evidence>
<evidence type="ECO:0000256" key="5">
    <source>
        <dbReference type="ARBA" id="ARBA00022889"/>
    </source>
</evidence>
<feature type="domain" description="Ig-like" evidence="12">
    <location>
        <begin position="241"/>
        <end position="338"/>
    </location>
</feature>
<feature type="chain" id="PRO_5029789482" evidence="11">
    <location>
        <begin position="16"/>
        <end position="602"/>
    </location>
</feature>
<keyword evidence="3 13" id="KW-0430">Lectin</keyword>
<dbReference type="SMART" id="SM00409">
    <property type="entry name" value="IG"/>
    <property type="match status" value="2"/>
</dbReference>
<comment type="subcellular location">
    <subcellularLocation>
        <location evidence="1">Membrane</location>
        <topology evidence="1">Single-pass type I membrane protein</topology>
    </subcellularLocation>
</comment>
<keyword evidence="6 10" id="KW-1133">Transmembrane helix</keyword>
<feature type="compositionally biased region" description="Low complexity" evidence="9">
    <location>
        <begin position="549"/>
        <end position="559"/>
    </location>
</feature>
<evidence type="ECO:0000256" key="6">
    <source>
        <dbReference type="ARBA" id="ARBA00022989"/>
    </source>
</evidence>
<evidence type="ECO:0000256" key="7">
    <source>
        <dbReference type="ARBA" id="ARBA00023136"/>
    </source>
</evidence>
<gene>
    <name evidence="13" type="ORF">mPipKuh1_015795</name>
</gene>
<dbReference type="Proteomes" id="UP000558488">
    <property type="component" value="Unassembled WGS sequence"/>
</dbReference>
<comment type="caution">
    <text evidence="13">The sequence shown here is derived from an EMBL/GenBank/DDBJ whole genome shotgun (WGS) entry which is preliminary data.</text>
</comment>
<dbReference type="Pfam" id="PF13895">
    <property type="entry name" value="Ig_2"/>
    <property type="match status" value="1"/>
</dbReference>
<evidence type="ECO:0000256" key="2">
    <source>
        <dbReference type="ARBA" id="ARBA00022692"/>
    </source>
</evidence>
<evidence type="ECO:0000256" key="1">
    <source>
        <dbReference type="ARBA" id="ARBA00004479"/>
    </source>
</evidence>